<evidence type="ECO:0000256" key="1">
    <source>
        <dbReference type="ARBA" id="ARBA00010208"/>
    </source>
</evidence>
<dbReference type="PANTHER" id="PTHR12978">
    <property type="entry name" value="HISTIDINE TRIAD HIT PROTEIN MEMBER"/>
    <property type="match status" value="1"/>
</dbReference>
<dbReference type="InterPro" id="IPR011145">
    <property type="entry name" value="Scavenger_mRNA_decap_enz_N"/>
</dbReference>
<dbReference type="Gene3D" id="3.30.200.40">
    <property type="entry name" value="Scavenger mRNA decapping enzyme, N-terminal domain"/>
    <property type="match status" value="1"/>
</dbReference>
<dbReference type="Gene3D" id="3.30.428.10">
    <property type="entry name" value="HIT-like"/>
    <property type="match status" value="1"/>
</dbReference>
<keyword evidence="5" id="KW-1185">Reference proteome</keyword>
<dbReference type="GO" id="GO:0000932">
    <property type="term" value="C:P-body"/>
    <property type="evidence" value="ECO:0007669"/>
    <property type="project" value="TreeGrafter"/>
</dbReference>
<feature type="binding site" evidence="3">
    <location>
        <position position="175"/>
    </location>
    <ligand>
        <name>substrate</name>
    </ligand>
</feature>
<dbReference type="InterPro" id="IPR008594">
    <property type="entry name" value="DcpS/DCS2"/>
</dbReference>
<dbReference type="Pfam" id="PF11969">
    <property type="entry name" value="DcpS_C"/>
    <property type="match status" value="1"/>
</dbReference>
<dbReference type="Proteomes" id="UP000070544">
    <property type="component" value="Unassembled WGS sequence"/>
</dbReference>
<proteinExistence type="inferred from homology"/>
<dbReference type="Pfam" id="PF05652">
    <property type="entry name" value="DcpS"/>
    <property type="match status" value="1"/>
</dbReference>
<sequence length="310" mass="36038">MNPLEGFEFDRILSEDITTRTINLLGTLPAPDDPSKRLPAVLRLEKTALPKESASVLATQVLTDFSILDHNDVYSWITARTRLPAKDEATAIPADWKLYLICPASPQHISKYSEQARFFVRETPSLYETVTKKWIESIPPKRIEWVYNILEGKKEQESIVFDDKDPELGFVLLPDSKWDRQNPHSLYLQVIVRRRDVRSLRDLTSAHAQFLKHIRSTIKKVVPATFVYVKPEELNIFVHYQPSYYHFHIHVTHIRGPSTGQHHLLDDIIENIELSESYYQRRVLVFPLGVEHPLYKAMEEADPIREFLNS</sequence>
<reference evidence="4 5" key="1">
    <citation type="journal article" date="2015" name="Genome Biol. Evol.">
        <title>Phylogenomic analyses indicate that early fungi evolved digesting cell walls of algal ancestors of land plants.</title>
        <authorList>
            <person name="Chang Y."/>
            <person name="Wang S."/>
            <person name="Sekimoto S."/>
            <person name="Aerts A.L."/>
            <person name="Choi C."/>
            <person name="Clum A."/>
            <person name="LaButti K.M."/>
            <person name="Lindquist E.A."/>
            <person name="Yee Ngan C."/>
            <person name="Ohm R.A."/>
            <person name="Salamov A.A."/>
            <person name="Grigoriev I.V."/>
            <person name="Spatafora J.W."/>
            <person name="Berbee M.L."/>
        </authorList>
    </citation>
    <scope>NUCLEOTIDE SEQUENCE [LARGE SCALE GENOMIC DNA]</scope>
    <source>
        <strain evidence="4 5">JEL478</strain>
    </source>
</reference>
<dbReference type="SUPFAM" id="SSF102860">
    <property type="entry name" value="mRNA decapping enzyme DcpS N-terminal domain"/>
    <property type="match status" value="1"/>
</dbReference>
<dbReference type="AlphaFoldDB" id="A0A139AXL5"/>
<dbReference type="InterPro" id="IPR036265">
    <property type="entry name" value="HIT-like_sf"/>
</dbReference>
<dbReference type="SUPFAM" id="SSF54197">
    <property type="entry name" value="HIT-like"/>
    <property type="match status" value="1"/>
</dbReference>
<feature type="binding site" evidence="3">
    <location>
        <position position="177"/>
    </location>
    <ligand>
        <name>substrate</name>
    </ligand>
</feature>
<feature type="binding site" evidence="3">
    <location>
        <position position="155"/>
    </location>
    <ligand>
        <name>substrate</name>
    </ligand>
</feature>
<comment type="similarity">
    <text evidence="1">Belongs to the HIT family.</text>
</comment>
<dbReference type="GO" id="GO:0005634">
    <property type="term" value="C:nucleus"/>
    <property type="evidence" value="ECO:0007669"/>
    <property type="project" value="EnsemblFungi"/>
</dbReference>
<dbReference type="GO" id="GO:0140932">
    <property type="term" value="F:5'-(N(7)-methyl 5'-triphosphoguanosine)-[mRNA] diphosphatase activity"/>
    <property type="evidence" value="ECO:0007669"/>
    <property type="project" value="EnsemblFungi"/>
</dbReference>
<name>A0A139AXL5_GONPJ</name>
<evidence type="ECO:0000256" key="2">
    <source>
        <dbReference type="PIRSR" id="PIRSR028973-1"/>
    </source>
</evidence>
<feature type="active site" description="Nucleophile" evidence="2">
    <location>
        <position position="248"/>
    </location>
</feature>
<evidence type="ECO:0000313" key="4">
    <source>
        <dbReference type="EMBL" id="KXS21460.1"/>
    </source>
</evidence>
<dbReference type="PIRSF" id="PIRSF028973">
    <property type="entry name" value="Scavenger_mRNA_decap_enz"/>
    <property type="match status" value="1"/>
</dbReference>
<dbReference type="EMBL" id="KQ965732">
    <property type="protein sequence ID" value="KXS21460.1"/>
    <property type="molecule type" value="Genomic_DNA"/>
</dbReference>
<accession>A0A139AXL5</accession>
<feature type="binding site" evidence="3">
    <location>
        <position position="145"/>
    </location>
    <ligand>
        <name>substrate</name>
    </ligand>
</feature>
<dbReference type="OrthoDB" id="10264956at2759"/>
<dbReference type="STRING" id="1344416.A0A139AXL5"/>
<dbReference type="OMA" id="HVHINPI"/>
<dbReference type="GO" id="GO:0000290">
    <property type="term" value="P:deadenylation-dependent decapping of nuclear-transcribed mRNA"/>
    <property type="evidence" value="ECO:0007669"/>
    <property type="project" value="EnsemblFungi"/>
</dbReference>
<organism evidence="4 5">
    <name type="scientific">Gonapodya prolifera (strain JEL478)</name>
    <name type="common">Monoblepharis prolifera</name>
    <dbReference type="NCBI Taxonomy" id="1344416"/>
    <lineage>
        <taxon>Eukaryota</taxon>
        <taxon>Fungi</taxon>
        <taxon>Fungi incertae sedis</taxon>
        <taxon>Chytridiomycota</taxon>
        <taxon>Chytridiomycota incertae sedis</taxon>
        <taxon>Monoblepharidomycetes</taxon>
        <taxon>Monoblepharidales</taxon>
        <taxon>Gonapodyaceae</taxon>
        <taxon>Gonapodya</taxon>
    </lineage>
</organism>
<evidence type="ECO:0000313" key="5">
    <source>
        <dbReference type="Proteomes" id="UP000070544"/>
    </source>
</evidence>
<protein>
    <submittedName>
        <fullName evidence="4">HIT-like protein</fullName>
    </submittedName>
</protein>
<feature type="binding site" evidence="3">
    <location>
        <begin position="239"/>
        <end position="250"/>
    </location>
    <ligand>
        <name>substrate</name>
    </ligand>
</feature>
<dbReference type="GO" id="GO:0000340">
    <property type="term" value="F:RNA 7-methylguanosine cap binding"/>
    <property type="evidence" value="ECO:0007669"/>
    <property type="project" value="EnsemblFungi"/>
</dbReference>
<evidence type="ECO:0000256" key="3">
    <source>
        <dbReference type="PIRSR" id="PIRSR028973-2"/>
    </source>
</evidence>
<gene>
    <name evidence="4" type="ORF">M427DRAFT_118543</name>
</gene>
<dbReference type="PANTHER" id="PTHR12978:SF0">
    <property type="entry name" value="M7GPPPX DIPHOSPHATASE"/>
    <property type="match status" value="1"/>
</dbReference>